<dbReference type="Pfam" id="PF12854">
    <property type="entry name" value="PPR_1"/>
    <property type="match status" value="1"/>
</dbReference>
<feature type="repeat" description="PPR" evidence="3">
    <location>
        <begin position="67"/>
        <end position="101"/>
    </location>
</feature>
<dbReference type="Gramene" id="TVU01400">
    <property type="protein sequence ID" value="TVU01400"/>
    <property type="gene ID" value="EJB05_53169"/>
</dbReference>
<keyword evidence="1" id="KW-0677">Repeat</keyword>
<dbReference type="AlphaFoldDB" id="A0A5J9SQY9"/>
<dbReference type="Gene3D" id="1.25.40.10">
    <property type="entry name" value="Tetratricopeptide repeat domain"/>
    <property type="match status" value="2"/>
</dbReference>
<sequence length="195" mass="21342">MAEKGVAPCATTYNTLLDGLFRAGHATNAYRMFRYLQRVGLPIGIVVEISDSSASGGRSTTVQPNFTIVTYNTMINGLCRSGKVGSARMVLKELGRAGHAPNVITYTTVMKCCFRYGRFHQGLETFLSLLEGGYISDAFPYCTVISALVKKGRMQEANTYCELVIQSGSRFNSVCSMLQHADSPALLRRQDGRCV</sequence>
<evidence type="ECO:0000256" key="1">
    <source>
        <dbReference type="ARBA" id="ARBA00022737"/>
    </source>
</evidence>
<comment type="caution">
    <text evidence="4">The sequence shown here is derived from an EMBL/GenBank/DDBJ whole genome shotgun (WGS) entry which is preliminary data.</text>
</comment>
<evidence type="ECO:0008006" key="6">
    <source>
        <dbReference type="Google" id="ProtNLM"/>
    </source>
</evidence>
<dbReference type="Pfam" id="PF13041">
    <property type="entry name" value="PPR_2"/>
    <property type="match status" value="1"/>
</dbReference>
<dbReference type="PROSITE" id="PS51375">
    <property type="entry name" value="PPR"/>
    <property type="match status" value="3"/>
</dbReference>
<reference evidence="4 5" key="1">
    <citation type="journal article" date="2019" name="Sci. Rep.">
        <title>A high-quality genome of Eragrostis curvula grass provides insights into Poaceae evolution and supports new strategies to enhance forage quality.</title>
        <authorList>
            <person name="Carballo J."/>
            <person name="Santos B.A.C.M."/>
            <person name="Zappacosta D."/>
            <person name="Garbus I."/>
            <person name="Selva J.P."/>
            <person name="Gallo C.A."/>
            <person name="Diaz A."/>
            <person name="Albertini E."/>
            <person name="Caccamo M."/>
            <person name="Echenique V."/>
        </authorList>
    </citation>
    <scope>NUCLEOTIDE SEQUENCE [LARGE SCALE GENOMIC DNA]</scope>
    <source>
        <strain evidence="5">cv. Victoria</strain>
        <tissue evidence="4">Leaf</tissue>
    </source>
</reference>
<keyword evidence="5" id="KW-1185">Reference proteome</keyword>
<dbReference type="EMBL" id="RWGY01000449">
    <property type="protein sequence ID" value="TVU01400.1"/>
    <property type="molecule type" value="Genomic_DNA"/>
</dbReference>
<keyword evidence="2" id="KW-0809">Transit peptide</keyword>
<name>A0A5J9SQY9_9POAL</name>
<dbReference type="InterPro" id="IPR011990">
    <property type="entry name" value="TPR-like_helical_dom_sf"/>
</dbReference>
<feature type="repeat" description="PPR" evidence="3">
    <location>
        <begin position="9"/>
        <end position="43"/>
    </location>
</feature>
<dbReference type="OrthoDB" id="185373at2759"/>
<dbReference type="PANTHER" id="PTHR47932">
    <property type="entry name" value="ATPASE EXPRESSION PROTEIN 3"/>
    <property type="match status" value="1"/>
</dbReference>
<proteinExistence type="predicted"/>
<evidence type="ECO:0000256" key="3">
    <source>
        <dbReference type="PROSITE-ProRule" id="PRU00708"/>
    </source>
</evidence>
<organism evidence="4 5">
    <name type="scientific">Eragrostis curvula</name>
    <name type="common">weeping love grass</name>
    <dbReference type="NCBI Taxonomy" id="38414"/>
    <lineage>
        <taxon>Eukaryota</taxon>
        <taxon>Viridiplantae</taxon>
        <taxon>Streptophyta</taxon>
        <taxon>Embryophyta</taxon>
        <taxon>Tracheophyta</taxon>
        <taxon>Spermatophyta</taxon>
        <taxon>Magnoliopsida</taxon>
        <taxon>Liliopsida</taxon>
        <taxon>Poales</taxon>
        <taxon>Poaceae</taxon>
        <taxon>PACMAD clade</taxon>
        <taxon>Chloridoideae</taxon>
        <taxon>Eragrostideae</taxon>
        <taxon>Eragrostidinae</taxon>
        <taxon>Eragrostis</taxon>
    </lineage>
</organism>
<dbReference type="InterPro" id="IPR002885">
    <property type="entry name" value="PPR_rpt"/>
</dbReference>
<dbReference type="Proteomes" id="UP000324897">
    <property type="component" value="Unassembled WGS sequence"/>
</dbReference>
<dbReference type="Pfam" id="PF01535">
    <property type="entry name" value="PPR"/>
    <property type="match status" value="1"/>
</dbReference>
<accession>A0A5J9SQY9</accession>
<evidence type="ECO:0000256" key="2">
    <source>
        <dbReference type="ARBA" id="ARBA00022946"/>
    </source>
</evidence>
<gene>
    <name evidence="4" type="ORF">EJB05_53169</name>
</gene>
<evidence type="ECO:0000313" key="4">
    <source>
        <dbReference type="EMBL" id="TVU01400.1"/>
    </source>
</evidence>
<protein>
    <recommendedName>
        <fullName evidence="6">Pentacotripeptide-repeat region of PRORP domain-containing protein</fullName>
    </recommendedName>
</protein>
<evidence type="ECO:0000313" key="5">
    <source>
        <dbReference type="Proteomes" id="UP000324897"/>
    </source>
</evidence>
<dbReference type="NCBIfam" id="TIGR00756">
    <property type="entry name" value="PPR"/>
    <property type="match status" value="3"/>
</dbReference>
<feature type="repeat" description="PPR" evidence="3">
    <location>
        <begin position="102"/>
        <end position="136"/>
    </location>
</feature>
<dbReference type="PANTHER" id="PTHR47932:SF44">
    <property type="entry name" value="MIOREX COMPLEX COMPONENT 1"/>
    <property type="match status" value="1"/>
</dbReference>
<feature type="non-terminal residue" evidence="4">
    <location>
        <position position="1"/>
    </location>
</feature>